<feature type="non-terminal residue" evidence="1">
    <location>
        <position position="86"/>
    </location>
</feature>
<sequence length="86" mass="9928">MEIGFPMRSPIFAELTDVEDQSSRLRSVTGSFQVYIALLQWNLKNLKSSSARSTNLRRLAYLNRFSQEHQEQMKSCKDKTCIQGNV</sequence>
<evidence type="ECO:0000313" key="1">
    <source>
        <dbReference type="EMBL" id="KEF61579.1"/>
    </source>
</evidence>
<dbReference type="EMBL" id="AMGV01000002">
    <property type="protein sequence ID" value="KEF61579.1"/>
    <property type="molecule type" value="Genomic_DNA"/>
</dbReference>
<dbReference type="VEuPathDB" id="FungiDB:A1O9_03147"/>
<proteinExistence type="predicted"/>
<organism evidence="1 2">
    <name type="scientific">Exophiala aquamarina CBS 119918</name>
    <dbReference type="NCBI Taxonomy" id="1182545"/>
    <lineage>
        <taxon>Eukaryota</taxon>
        <taxon>Fungi</taxon>
        <taxon>Dikarya</taxon>
        <taxon>Ascomycota</taxon>
        <taxon>Pezizomycotina</taxon>
        <taxon>Eurotiomycetes</taxon>
        <taxon>Chaetothyriomycetidae</taxon>
        <taxon>Chaetothyriales</taxon>
        <taxon>Herpotrichiellaceae</taxon>
        <taxon>Exophiala</taxon>
    </lineage>
</organism>
<dbReference type="AlphaFoldDB" id="A0A072PNA6"/>
<reference evidence="1 2" key="1">
    <citation type="submission" date="2013-03" db="EMBL/GenBank/DDBJ databases">
        <title>The Genome Sequence of Exophiala aquamarina CBS 119918.</title>
        <authorList>
            <consortium name="The Broad Institute Genomics Platform"/>
            <person name="Cuomo C."/>
            <person name="de Hoog S."/>
            <person name="Gorbushina A."/>
            <person name="Walker B."/>
            <person name="Young S.K."/>
            <person name="Zeng Q."/>
            <person name="Gargeya S."/>
            <person name="Fitzgerald M."/>
            <person name="Haas B."/>
            <person name="Abouelleil A."/>
            <person name="Allen A.W."/>
            <person name="Alvarado L."/>
            <person name="Arachchi H.M."/>
            <person name="Berlin A.M."/>
            <person name="Chapman S.B."/>
            <person name="Gainer-Dewar J."/>
            <person name="Goldberg J."/>
            <person name="Griggs A."/>
            <person name="Gujja S."/>
            <person name="Hansen M."/>
            <person name="Howarth C."/>
            <person name="Imamovic A."/>
            <person name="Ireland A."/>
            <person name="Larimer J."/>
            <person name="McCowan C."/>
            <person name="Murphy C."/>
            <person name="Pearson M."/>
            <person name="Poon T.W."/>
            <person name="Priest M."/>
            <person name="Roberts A."/>
            <person name="Saif S."/>
            <person name="Shea T."/>
            <person name="Sisk P."/>
            <person name="Sykes S."/>
            <person name="Wortman J."/>
            <person name="Nusbaum C."/>
            <person name="Birren B."/>
        </authorList>
    </citation>
    <scope>NUCLEOTIDE SEQUENCE [LARGE SCALE GENOMIC DNA]</scope>
    <source>
        <strain evidence="1 2">CBS 119918</strain>
    </source>
</reference>
<dbReference type="GeneID" id="25278085"/>
<evidence type="ECO:0000313" key="2">
    <source>
        <dbReference type="Proteomes" id="UP000027920"/>
    </source>
</evidence>
<dbReference type="HOGENOM" id="CLU_2503841_0_0_1"/>
<dbReference type="RefSeq" id="XP_013264169.1">
    <property type="nucleotide sequence ID" value="XM_013408715.1"/>
</dbReference>
<gene>
    <name evidence="1" type="ORF">A1O9_03147</name>
</gene>
<keyword evidence="2" id="KW-1185">Reference proteome</keyword>
<dbReference type="STRING" id="1182545.A0A072PNA6"/>
<name>A0A072PNA6_9EURO</name>
<comment type="caution">
    <text evidence="1">The sequence shown here is derived from an EMBL/GenBank/DDBJ whole genome shotgun (WGS) entry which is preliminary data.</text>
</comment>
<dbReference type="Proteomes" id="UP000027920">
    <property type="component" value="Unassembled WGS sequence"/>
</dbReference>
<accession>A0A072PNA6</accession>
<protein>
    <submittedName>
        <fullName evidence="1">Uncharacterized protein</fullName>
    </submittedName>
</protein>